<reference evidence="2" key="1">
    <citation type="journal article" date="2022" name="Mol. Ecol. Resour.">
        <title>The genomes of chicory, endive, great burdock and yacon provide insights into Asteraceae palaeo-polyploidization history and plant inulin production.</title>
        <authorList>
            <person name="Fan W."/>
            <person name="Wang S."/>
            <person name="Wang H."/>
            <person name="Wang A."/>
            <person name="Jiang F."/>
            <person name="Liu H."/>
            <person name="Zhao H."/>
            <person name="Xu D."/>
            <person name="Zhang Y."/>
        </authorList>
    </citation>
    <scope>NUCLEOTIDE SEQUENCE [LARGE SCALE GENOMIC DNA]</scope>
    <source>
        <strain evidence="2">cv. Punajuju</strain>
    </source>
</reference>
<comment type="caution">
    <text evidence="1">The sequence shown here is derived from an EMBL/GenBank/DDBJ whole genome shotgun (WGS) entry which is preliminary data.</text>
</comment>
<organism evidence="1 2">
    <name type="scientific">Cichorium intybus</name>
    <name type="common">Chicory</name>
    <dbReference type="NCBI Taxonomy" id="13427"/>
    <lineage>
        <taxon>Eukaryota</taxon>
        <taxon>Viridiplantae</taxon>
        <taxon>Streptophyta</taxon>
        <taxon>Embryophyta</taxon>
        <taxon>Tracheophyta</taxon>
        <taxon>Spermatophyta</taxon>
        <taxon>Magnoliopsida</taxon>
        <taxon>eudicotyledons</taxon>
        <taxon>Gunneridae</taxon>
        <taxon>Pentapetalae</taxon>
        <taxon>asterids</taxon>
        <taxon>campanulids</taxon>
        <taxon>Asterales</taxon>
        <taxon>Asteraceae</taxon>
        <taxon>Cichorioideae</taxon>
        <taxon>Cichorieae</taxon>
        <taxon>Cichoriinae</taxon>
        <taxon>Cichorium</taxon>
    </lineage>
</organism>
<name>A0ACB9H259_CICIN</name>
<dbReference type="Proteomes" id="UP001055811">
    <property type="component" value="Linkage Group LG01"/>
</dbReference>
<gene>
    <name evidence="1" type="ORF">L2E82_02052</name>
</gene>
<keyword evidence="2" id="KW-1185">Reference proteome</keyword>
<protein>
    <submittedName>
        <fullName evidence="1">Uncharacterized protein</fullName>
    </submittedName>
</protein>
<accession>A0ACB9H259</accession>
<proteinExistence type="predicted"/>
<dbReference type="EMBL" id="CM042009">
    <property type="protein sequence ID" value="KAI3789260.1"/>
    <property type="molecule type" value="Genomic_DNA"/>
</dbReference>
<reference evidence="1 2" key="2">
    <citation type="journal article" date="2022" name="Mol. Ecol. Resour.">
        <title>The genomes of chicory, endive, great burdock and yacon provide insights into Asteraceae paleo-polyploidization history and plant inulin production.</title>
        <authorList>
            <person name="Fan W."/>
            <person name="Wang S."/>
            <person name="Wang H."/>
            <person name="Wang A."/>
            <person name="Jiang F."/>
            <person name="Liu H."/>
            <person name="Zhao H."/>
            <person name="Xu D."/>
            <person name="Zhang Y."/>
        </authorList>
    </citation>
    <scope>NUCLEOTIDE SEQUENCE [LARGE SCALE GENOMIC DNA]</scope>
    <source>
        <strain evidence="2">cv. Punajuju</strain>
        <tissue evidence="1">Leaves</tissue>
    </source>
</reference>
<evidence type="ECO:0000313" key="1">
    <source>
        <dbReference type="EMBL" id="KAI3789260.1"/>
    </source>
</evidence>
<evidence type="ECO:0000313" key="2">
    <source>
        <dbReference type="Proteomes" id="UP001055811"/>
    </source>
</evidence>
<sequence>MLARNVEDYSGSVARMIAAVSCHLIKGILWCGDVIVDRLKWGNDFLKKKTKPGSKYEVSPQSLKRVRVGVATEILSGVVKVSGYLTDLIVNLKPGKKFFNLIPGEIILVSLDDFNMEKRDVDNINCHNRLTFHTADSAVEEVVVESDNSKAFRIKVDKLTSKIHSLGLSSLF</sequence>